<dbReference type="Proteomes" id="UP001627154">
    <property type="component" value="Unassembled WGS sequence"/>
</dbReference>
<keyword evidence="3" id="KW-0812">Transmembrane</keyword>
<keyword evidence="1" id="KW-0245">EGF-like domain</keyword>
<dbReference type="SMART" id="SM00181">
    <property type="entry name" value="EGF"/>
    <property type="match status" value="1"/>
</dbReference>
<dbReference type="InterPro" id="IPR050778">
    <property type="entry name" value="Cueball_EGF_LRP_Nidogen"/>
</dbReference>
<dbReference type="SUPFAM" id="SSF57196">
    <property type="entry name" value="EGF/Laminin"/>
    <property type="match status" value="1"/>
</dbReference>
<dbReference type="SUPFAM" id="SSF101898">
    <property type="entry name" value="NHL repeat"/>
    <property type="match status" value="1"/>
</dbReference>
<evidence type="ECO:0000313" key="6">
    <source>
        <dbReference type="Proteomes" id="UP001627154"/>
    </source>
</evidence>
<keyword evidence="6" id="KW-1185">Reference proteome</keyword>
<dbReference type="AlphaFoldDB" id="A0ABD2VUR4"/>
<feature type="domain" description="EGF-like" evidence="4">
    <location>
        <begin position="407"/>
        <end position="445"/>
    </location>
</feature>
<evidence type="ECO:0000256" key="1">
    <source>
        <dbReference type="ARBA" id="ARBA00022536"/>
    </source>
</evidence>
<dbReference type="PANTHER" id="PTHR46513">
    <property type="entry name" value="VITELLOGENIN RECEPTOR-LIKE PROTEIN-RELATED-RELATED"/>
    <property type="match status" value="1"/>
</dbReference>
<comment type="caution">
    <text evidence="5">The sequence shown here is derived from an EMBL/GenBank/DDBJ whole genome shotgun (WGS) entry which is preliminary data.</text>
</comment>
<dbReference type="EMBL" id="JBJJXI010000173">
    <property type="protein sequence ID" value="KAL3384445.1"/>
    <property type="molecule type" value="Genomic_DNA"/>
</dbReference>
<evidence type="ECO:0000256" key="3">
    <source>
        <dbReference type="SAM" id="Phobius"/>
    </source>
</evidence>
<keyword evidence="3" id="KW-1133">Transmembrane helix</keyword>
<keyword evidence="2" id="KW-0677">Repeat</keyword>
<protein>
    <recommendedName>
        <fullName evidence="4">EGF-like domain-containing protein</fullName>
    </recommendedName>
</protein>
<keyword evidence="3" id="KW-0472">Membrane</keyword>
<dbReference type="Gene3D" id="2.120.10.30">
    <property type="entry name" value="TolB, C-terminal domain"/>
    <property type="match status" value="1"/>
</dbReference>
<dbReference type="InterPro" id="IPR011042">
    <property type="entry name" value="6-blade_b-propeller_TolB-like"/>
</dbReference>
<reference evidence="5 6" key="1">
    <citation type="journal article" date="2024" name="bioRxiv">
        <title>A reference genome for Trichogramma kaykai: A tiny desert-dwelling parasitoid wasp with competing sex-ratio distorters.</title>
        <authorList>
            <person name="Culotta J."/>
            <person name="Lindsey A.R."/>
        </authorList>
    </citation>
    <scope>NUCLEOTIDE SEQUENCE [LARGE SCALE GENOMIC DNA]</scope>
    <source>
        <strain evidence="5 6">KSX58</strain>
    </source>
</reference>
<proteinExistence type="predicted"/>
<sequence length="725" mass="84475">MSGYRKKSIITLTQTVRSCSVFMRLWLIQYGESSQNHGASEFEVDIQVHNENGNPTFRDFSHSKYMQLKTLYKTKRKYFFIVIIAVLVIMDIINFIKKDGLKETEYETASTQMTVRDESFSSEMNMVTVNYKNASIDFGNNLQEAEFNNSLLLLQEKSLWLLNLNTEDIYHLHESKNVITAFYFNFQNIPIWFEDQSKTTHSLIPEYDGLPLRANFKVEIIVDDYYTGNSYALDKKGGNLFLFDKNYHYSAVIVTDLKNVTDLKIDHSTRLIFILANGEILRCNMDGRSLKVLKFLRKDVSAFTLDYMSKKIYSLGKTAIEYTDYEGKIRKVFHKFEAFDNISSLTFQNNKLFWVQHDRLISKSPEYIIFCEINKKCQMTFKIPILFQQSKFIDFPNKSVTSLDTNPCQKIPPVCDHICTLSVNYSYTCACDQFYQLSDDMKTCKLMPYFIYVHNFSFRGKFITNSFSSSFNDLIPFQPVYFDSKVELNLEKILFAKGSKNSEIFVSDHENMYSINLRNAEQNKLFTVAGQNRTILSFTYDFKVKRIYVLVDHSRLFKSFLRTYNTDMVFVEFELQLCYRGAFSSMTIISNELLLLSYLETGEIVQFNTSASKGREKVNSEIGRGHKILLLPKIPADVNSLKFNWLSFNGNITTWNYGSKFNDEFTIELKMILPSTLSNVHKGFIYEENLYVEVNHSIWRVQKNSSISADILFKITEDIYGLTLI</sequence>
<evidence type="ECO:0000313" key="5">
    <source>
        <dbReference type="EMBL" id="KAL3384445.1"/>
    </source>
</evidence>
<dbReference type="InterPro" id="IPR000742">
    <property type="entry name" value="EGF"/>
</dbReference>
<organism evidence="5 6">
    <name type="scientific">Trichogramma kaykai</name>
    <dbReference type="NCBI Taxonomy" id="54128"/>
    <lineage>
        <taxon>Eukaryota</taxon>
        <taxon>Metazoa</taxon>
        <taxon>Ecdysozoa</taxon>
        <taxon>Arthropoda</taxon>
        <taxon>Hexapoda</taxon>
        <taxon>Insecta</taxon>
        <taxon>Pterygota</taxon>
        <taxon>Neoptera</taxon>
        <taxon>Endopterygota</taxon>
        <taxon>Hymenoptera</taxon>
        <taxon>Apocrita</taxon>
        <taxon>Proctotrupomorpha</taxon>
        <taxon>Chalcidoidea</taxon>
        <taxon>Trichogrammatidae</taxon>
        <taxon>Trichogramma</taxon>
    </lineage>
</organism>
<accession>A0ABD2VUR4</accession>
<evidence type="ECO:0000256" key="2">
    <source>
        <dbReference type="ARBA" id="ARBA00022737"/>
    </source>
</evidence>
<gene>
    <name evidence="5" type="ORF">TKK_019838</name>
</gene>
<evidence type="ECO:0000259" key="4">
    <source>
        <dbReference type="SMART" id="SM00181"/>
    </source>
</evidence>
<name>A0ABD2VUR4_9HYME</name>
<feature type="transmembrane region" description="Helical" evidence="3">
    <location>
        <begin position="78"/>
        <end position="96"/>
    </location>
</feature>